<organism evidence="2 3">
    <name type="scientific">Bionectria ochroleuca</name>
    <name type="common">Gliocladium roseum</name>
    <dbReference type="NCBI Taxonomy" id="29856"/>
    <lineage>
        <taxon>Eukaryota</taxon>
        <taxon>Fungi</taxon>
        <taxon>Dikarya</taxon>
        <taxon>Ascomycota</taxon>
        <taxon>Pezizomycotina</taxon>
        <taxon>Sordariomycetes</taxon>
        <taxon>Hypocreomycetidae</taxon>
        <taxon>Hypocreales</taxon>
        <taxon>Bionectriaceae</taxon>
        <taxon>Clonostachys</taxon>
    </lineage>
</organism>
<feature type="region of interest" description="Disordered" evidence="1">
    <location>
        <begin position="1"/>
        <end position="41"/>
    </location>
</feature>
<feature type="compositionally biased region" description="Basic and acidic residues" evidence="1">
    <location>
        <begin position="420"/>
        <end position="435"/>
    </location>
</feature>
<comment type="caution">
    <text evidence="2">The sequence shown here is derived from an EMBL/GenBank/DDBJ whole genome shotgun (WGS) entry which is preliminary data.</text>
</comment>
<evidence type="ECO:0000313" key="2">
    <source>
        <dbReference type="EMBL" id="KAF9751544.1"/>
    </source>
</evidence>
<dbReference type="AlphaFoldDB" id="A0A8H7N9A1"/>
<sequence length="492" mass="54907">MARKPTTARHMSVSGRPVGMTMTPSVNEPMPPVAGSQPQQHEHYYDRAAINDDHQLNTDGGNGNKLGLQRVKTWKPLDKVSASTRRYRDPAALFSQSRPKTPVAYSDPSTALASRITREQFEALPPAIQRKHFSPFERLRLATTKDDHDDLANFPLPPRSASAPPGYEGEFPGLHRLGHRASSSIDSQTRHRPRLSSLDQRFLIGLPDKVKRSLLTEEERFLALQPPHAPAPGTLKKQSSLPDCSGQRITKMPPRQEKMRPATAQPRPSRESGRYGDSLAWLEQNDGLDLTLYIGGQDDEPSVQSKPPTSRRPSFRRHLSMNKLPFKRPSISQSRPDTRDTMTAPSLRSQGTSIGSLGHSRRKSLGLSFMLNKQTGPVEPAAVVDPAAAHYQDPEARMKLRAYLASPQKFDEALEFGFPSRDDDDKDDRKAKHDDDEIDPMDQLRSFLDDDKSSTYSDNSTVDDLESPKTPPCWTSLFHCCLPAGNVAMPLW</sequence>
<evidence type="ECO:0000313" key="3">
    <source>
        <dbReference type="Proteomes" id="UP000616885"/>
    </source>
</evidence>
<dbReference type="Proteomes" id="UP000616885">
    <property type="component" value="Unassembled WGS sequence"/>
</dbReference>
<evidence type="ECO:0000256" key="1">
    <source>
        <dbReference type="SAM" id="MobiDB-lite"/>
    </source>
</evidence>
<feature type="compositionally biased region" description="Polar residues" evidence="1">
    <location>
        <begin position="302"/>
        <end position="312"/>
    </location>
</feature>
<feature type="region of interest" description="Disordered" evidence="1">
    <location>
        <begin position="415"/>
        <end position="468"/>
    </location>
</feature>
<feature type="compositionally biased region" description="Polar residues" evidence="1">
    <location>
        <begin position="330"/>
        <end position="355"/>
    </location>
</feature>
<name>A0A8H7N9A1_BIOOC</name>
<proteinExistence type="predicted"/>
<feature type="region of interest" description="Disordered" evidence="1">
    <location>
        <begin position="292"/>
        <end position="360"/>
    </location>
</feature>
<dbReference type="EMBL" id="JADCTT010000005">
    <property type="protein sequence ID" value="KAF9751544.1"/>
    <property type="molecule type" value="Genomic_DNA"/>
</dbReference>
<gene>
    <name evidence="2" type="ORF">IM811_013338</name>
</gene>
<accession>A0A8H7N9A1</accession>
<reference evidence="2" key="1">
    <citation type="submission" date="2020-10" db="EMBL/GenBank/DDBJ databases">
        <title>High-Quality Genome Resource of Clonostachys rosea strain S41 by Oxford Nanopore Long-Read Sequencing.</title>
        <authorList>
            <person name="Wang H."/>
        </authorList>
    </citation>
    <scope>NUCLEOTIDE SEQUENCE</scope>
    <source>
        <strain evidence="2">S41</strain>
    </source>
</reference>
<feature type="region of interest" description="Disordered" evidence="1">
    <location>
        <begin position="224"/>
        <end position="276"/>
    </location>
</feature>
<protein>
    <submittedName>
        <fullName evidence="2">Uncharacterized protein</fullName>
    </submittedName>
</protein>